<dbReference type="Pfam" id="PF01243">
    <property type="entry name" value="PNPOx_N"/>
    <property type="match status" value="1"/>
</dbReference>
<organism evidence="4 5">
    <name type="scientific">Saccharomonospora piscinae</name>
    <dbReference type="NCBI Taxonomy" id="687388"/>
    <lineage>
        <taxon>Bacteria</taxon>
        <taxon>Bacillati</taxon>
        <taxon>Actinomycetota</taxon>
        <taxon>Actinomycetes</taxon>
        <taxon>Pseudonocardiales</taxon>
        <taxon>Pseudonocardiaceae</taxon>
        <taxon>Saccharomonospora</taxon>
    </lineage>
</organism>
<accession>A0A1V9ACA4</accession>
<dbReference type="AlphaFoldDB" id="A0A1V9ACA4"/>
<dbReference type="InterPro" id="IPR011576">
    <property type="entry name" value="Pyridox_Oxase_N"/>
</dbReference>
<dbReference type="NCBIfam" id="TIGR03668">
    <property type="entry name" value="Rv0121_F420"/>
    <property type="match status" value="1"/>
</dbReference>
<comment type="caution">
    <text evidence="4">The sequence shown here is derived from an EMBL/GenBank/DDBJ whole genome shotgun (WGS) entry which is preliminary data.</text>
</comment>
<dbReference type="PANTHER" id="PTHR35176">
    <property type="entry name" value="HEME OXYGENASE HI_0854-RELATED"/>
    <property type="match status" value="1"/>
</dbReference>
<evidence type="ECO:0000259" key="3">
    <source>
        <dbReference type="Pfam" id="PF01243"/>
    </source>
</evidence>
<dbReference type="InterPro" id="IPR052019">
    <property type="entry name" value="F420H2_bilvrd_red/Heme_oxyg"/>
</dbReference>
<dbReference type="Proteomes" id="UP000192591">
    <property type="component" value="Unassembled WGS sequence"/>
</dbReference>
<dbReference type="InterPro" id="IPR012349">
    <property type="entry name" value="Split_barrel_FMN-bd"/>
</dbReference>
<dbReference type="GO" id="GO:0005829">
    <property type="term" value="C:cytosol"/>
    <property type="evidence" value="ECO:0007669"/>
    <property type="project" value="TreeGrafter"/>
</dbReference>
<evidence type="ECO:0000256" key="1">
    <source>
        <dbReference type="ARBA" id="ARBA00023002"/>
    </source>
</evidence>
<dbReference type="RefSeq" id="WP_081190192.1">
    <property type="nucleotide sequence ID" value="NZ_MWIH01000002.1"/>
</dbReference>
<gene>
    <name evidence="4" type="ORF">B1813_01280</name>
</gene>
<protein>
    <submittedName>
        <fullName evidence="4">PPOX class F420-dependent oxidoreductase</fullName>
    </submittedName>
</protein>
<feature type="compositionally biased region" description="Pro residues" evidence="2">
    <location>
        <begin position="138"/>
        <end position="158"/>
    </location>
</feature>
<dbReference type="EMBL" id="MWIH01000002">
    <property type="protein sequence ID" value="OQO94755.1"/>
    <property type="molecule type" value="Genomic_DNA"/>
</dbReference>
<name>A0A1V9ACA4_SACPI</name>
<keyword evidence="5" id="KW-1185">Reference proteome</keyword>
<dbReference type="SUPFAM" id="SSF50475">
    <property type="entry name" value="FMN-binding split barrel"/>
    <property type="match status" value="1"/>
</dbReference>
<dbReference type="Gene3D" id="2.30.110.10">
    <property type="entry name" value="Electron Transport, Fmn-binding Protein, Chain A"/>
    <property type="match status" value="1"/>
</dbReference>
<keyword evidence="1" id="KW-0560">Oxidoreductase</keyword>
<feature type="domain" description="Pyridoxamine 5'-phosphate oxidase N-terminal" evidence="3">
    <location>
        <begin position="7"/>
        <end position="132"/>
    </location>
</feature>
<reference evidence="4 5" key="1">
    <citation type="submission" date="2017-02" db="EMBL/GenBank/DDBJ databases">
        <title>Draft genome of Saccharomonospora sp. 154.</title>
        <authorList>
            <person name="Alonso-Carmona G.S."/>
            <person name="De La Haba R."/>
            <person name="Vera-Gargallo B."/>
            <person name="Sandoval-Trujillo A.H."/>
            <person name="Ramirez-Duran N."/>
            <person name="Ventosa A."/>
        </authorList>
    </citation>
    <scope>NUCLEOTIDE SEQUENCE [LARGE SCALE GENOMIC DNA]</scope>
    <source>
        <strain evidence="4 5">LRS4.154</strain>
    </source>
</reference>
<dbReference type="PANTHER" id="PTHR35176:SF2">
    <property type="entry name" value="F420H(2)-DEPENDENT REDUCTASE RV1155"/>
    <property type="match status" value="1"/>
</dbReference>
<dbReference type="GO" id="GO:0070967">
    <property type="term" value="F:coenzyme F420 binding"/>
    <property type="evidence" value="ECO:0007669"/>
    <property type="project" value="TreeGrafter"/>
</dbReference>
<dbReference type="InterPro" id="IPR019967">
    <property type="entry name" value="F420-dep_enz_PPOX_Rv0121"/>
</dbReference>
<evidence type="ECO:0000256" key="2">
    <source>
        <dbReference type="SAM" id="MobiDB-lite"/>
    </source>
</evidence>
<proteinExistence type="predicted"/>
<dbReference type="GO" id="GO:0016627">
    <property type="term" value="F:oxidoreductase activity, acting on the CH-CH group of donors"/>
    <property type="evidence" value="ECO:0007669"/>
    <property type="project" value="TreeGrafter"/>
</dbReference>
<feature type="region of interest" description="Disordered" evidence="2">
    <location>
        <begin position="134"/>
        <end position="158"/>
    </location>
</feature>
<sequence length="158" mass="17168">MRVDEVAARRLFAAARVARLATTGADGAPHLVPVTFAMDHGDVVSAVDAKPKSTRALRRLRNIRAHPRVSLLVDHYDDDWSRLWWVRADGHATVTDSDPDAVTALAAKYQQYARTAPAGPVIRVRVMTWRGWSASADPPAPPAPPARPECPECHPGPG</sequence>
<dbReference type="STRING" id="1962155.B1813_01280"/>
<evidence type="ECO:0000313" key="4">
    <source>
        <dbReference type="EMBL" id="OQO94755.1"/>
    </source>
</evidence>
<evidence type="ECO:0000313" key="5">
    <source>
        <dbReference type="Proteomes" id="UP000192591"/>
    </source>
</evidence>